<keyword evidence="8 14" id="KW-1133">Transmembrane helix</keyword>
<evidence type="ECO:0000259" key="15">
    <source>
        <dbReference type="Pfam" id="PF07885"/>
    </source>
</evidence>
<comment type="caution">
    <text evidence="16">The sequence shown here is derived from an EMBL/GenBank/DDBJ whole genome shotgun (WGS) entry which is preliminary data.</text>
</comment>
<feature type="transmembrane region" description="Helical" evidence="14">
    <location>
        <begin position="328"/>
        <end position="348"/>
    </location>
</feature>
<accession>A0A2A2L3X3</accession>
<dbReference type="Pfam" id="PF07885">
    <property type="entry name" value="Ion_trans_2"/>
    <property type="match status" value="2"/>
</dbReference>
<dbReference type="PRINTS" id="PR01095">
    <property type="entry name" value="TASKCHANNEL"/>
</dbReference>
<comment type="similarity">
    <text evidence="2 12">Belongs to the two pore domain potassium channel (TC 1.A.1.8) family.</text>
</comment>
<dbReference type="PANTHER" id="PTHR11003">
    <property type="entry name" value="POTASSIUM CHANNEL, SUBFAMILY K"/>
    <property type="match status" value="1"/>
</dbReference>
<dbReference type="GO" id="GO:0030322">
    <property type="term" value="P:stabilization of membrane potential"/>
    <property type="evidence" value="ECO:0007669"/>
    <property type="project" value="TreeGrafter"/>
</dbReference>
<evidence type="ECO:0000256" key="9">
    <source>
        <dbReference type="ARBA" id="ARBA00023065"/>
    </source>
</evidence>
<feature type="compositionally biased region" description="Basic and acidic residues" evidence="13">
    <location>
        <begin position="22"/>
        <end position="40"/>
    </location>
</feature>
<feature type="transmembrane region" description="Helical" evidence="14">
    <location>
        <begin position="383"/>
        <end position="405"/>
    </location>
</feature>
<dbReference type="SUPFAM" id="SSF81324">
    <property type="entry name" value="Voltage-gated potassium channels"/>
    <property type="match status" value="2"/>
</dbReference>
<keyword evidence="7" id="KW-0630">Potassium</keyword>
<dbReference type="AlphaFoldDB" id="A0A2A2L3X3"/>
<keyword evidence="6" id="KW-0631">Potassium channel</keyword>
<dbReference type="PANTHER" id="PTHR11003:SF240">
    <property type="entry name" value="POTASSIUM CHANNEL DOMAIN-CONTAINING PROTEIN"/>
    <property type="match status" value="1"/>
</dbReference>
<dbReference type="Proteomes" id="UP000218231">
    <property type="component" value="Unassembled WGS sequence"/>
</dbReference>
<evidence type="ECO:0000256" key="6">
    <source>
        <dbReference type="ARBA" id="ARBA00022826"/>
    </source>
</evidence>
<evidence type="ECO:0000256" key="14">
    <source>
        <dbReference type="SAM" id="Phobius"/>
    </source>
</evidence>
<dbReference type="InterPro" id="IPR013099">
    <property type="entry name" value="K_chnl_dom"/>
</dbReference>
<feature type="domain" description="Potassium channel" evidence="15">
    <location>
        <begin position="224"/>
        <end position="283"/>
    </location>
</feature>
<evidence type="ECO:0000256" key="5">
    <source>
        <dbReference type="ARBA" id="ARBA00022692"/>
    </source>
</evidence>
<keyword evidence="4" id="KW-0633">Potassium transport</keyword>
<evidence type="ECO:0000313" key="17">
    <source>
        <dbReference type="Proteomes" id="UP000218231"/>
    </source>
</evidence>
<evidence type="ECO:0000313" key="16">
    <source>
        <dbReference type="EMBL" id="PAV80833.1"/>
    </source>
</evidence>
<evidence type="ECO:0000256" key="11">
    <source>
        <dbReference type="ARBA" id="ARBA00023303"/>
    </source>
</evidence>
<evidence type="ECO:0000256" key="2">
    <source>
        <dbReference type="ARBA" id="ARBA00006666"/>
    </source>
</evidence>
<sequence length="412" mass="47559">MLLSSSFRERLEKGPYTTTRARVREREGSRRGSRPGDTKKSLSTLAQLMYPALIEEGGNKNEGEGKALERRASRRNLLRRAHTQIRRGAMEVKDIAERAHHAGRRQVEKLQEKPPLWMSILYKSYHKYGGKHLVLVLIFLLYTTIGAVIFLHIEEDAQEELEKKWKKLLDQNRTRQVSTLMGKMFNNSVYLVYIKGNTTAQLKQLIDLQLREYEQELGIRWSQQKAEWNFANALLYAGSICTTIGWGNIFPVTNAGRILTMIYSLLGIPLVLVLLQDLGKLLTVALKYPWFQTKRAVRRILRCCTKQSLLEMRVIEDKERMELEIFDLPIVVGLCLIFAWVFIGSFVMSAWDESWTEFESFYFIFTSLSTIGLGDLVPSSPYLIITMFFFILIGLSLVSMVINLIQLKVENF</sequence>
<evidence type="ECO:0000256" key="3">
    <source>
        <dbReference type="ARBA" id="ARBA00022448"/>
    </source>
</evidence>
<evidence type="ECO:0000256" key="12">
    <source>
        <dbReference type="RuleBase" id="RU003857"/>
    </source>
</evidence>
<evidence type="ECO:0000256" key="4">
    <source>
        <dbReference type="ARBA" id="ARBA00022538"/>
    </source>
</evidence>
<dbReference type="GO" id="GO:0005886">
    <property type="term" value="C:plasma membrane"/>
    <property type="evidence" value="ECO:0007669"/>
    <property type="project" value="TreeGrafter"/>
</dbReference>
<evidence type="ECO:0000256" key="1">
    <source>
        <dbReference type="ARBA" id="ARBA00004141"/>
    </source>
</evidence>
<dbReference type="GO" id="GO:0015271">
    <property type="term" value="F:outward rectifier potassium channel activity"/>
    <property type="evidence" value="ECO:0007669"/>
    <property type="project" value="TreeGrafter"/>
</dbReference>
<dbReference type="EMBL" id="LIAE01007226">
    <property type="protein sequence ID" value="PAV80833.1"/>
    <property type="molecule type" value="Genomic_DNA"/>
</dbReference>
<evidence type="ECO:0000256" key="7">
    <source>
        <dbReference type="ARBA" id="ARBA00022958"/>
    </source>
</evidence>
<feature type="transmembrane region" description="Helical" evidence="14">
    <location>
        <begin position="230"/>
        <end position="251"/>
    </location>
</feature>
<name>A0A2A2L3X3_9BILA</name>
<gene>
    <name evidence="16" type="ORF">WR25_17073</name>
</gene>
<keyword evidence="10 14" id="KW-0472">Membrane</keyword>
<dbReference type="InterPro" id="IPR003092">
    <property type="entry name" value="2pore_dom_K_chnl_TASK"/>
</dbReference>
<proteinExistence type="inferred from homology"/>
<feature type="region of interest" description="Disordered" evidence="13">
    <location>
        <begin position="1"/>
        <end position="41"/>
    </location>
</feature>
<dbReference type="OrthoDB" id="297496at2759"/>
<feature type="transmembrane region" description="Helical" evidence="14">
    <location>
        <begin position="133"/>
        <end position="153"/>
    </location>
</feature>
<evidence type="ECO:0000256" key="13">
    <source>
        <dbReference type="SAM" id="MobiDB-lite"/>
    </source>
</evidence>
<comment type="subcellular location">
    <subcellularLocation>
        <location evidence="1">Membrane</location>
        <topology evidence="1">Multi-pass membrane protein</topology>
    </subcellularLocation>
</comment>
<keyword evidence="9 12" id="KW-0406">Ion transport</keyword>
<feature type="transmembrane region" description="Helical" evidence="14">
    <location>
        <begin position="258"/>
        <end position="275"/>
    </location>
</feature>
<dbReference type="PRINTS" id="PR01333">
    <property type="entry name" value="2POREKCHANEL"/>
</dbReference>
<feature type="domain" description="Potassium channel" evidence="15">
    <location>
        <begin position="334"/>
        <end position="406"/>
    </location>
</feature>
<evidence type="ECO:0000256" key="8">
    <source>
        <dbReference type="ARBA" id="ARBA00022989"/>
    </source>
</evidence>
<dbReference type="InterPro" id="IPR003280">
    <property type="entry name" value="2pore_dom_K_chnl"/>
</dbReference>
<organism evidence="16 17">
    <name type="scientific">Diploscapter pachys</name>
    <dbReference type="NCBI Taxonomy" id="2018661"/>
    <lineage>
        <taxon>Eukaryota</taxon>
        <taxon>Metazoa</taxon>
        <taxon>Ecdysozoa</taxon>
        <taxon>Nematoda</taxon>
        <taxon>Chromadorea</taxon>
        <taxon>Rhabditida</taxon>
        <taxon>Rhabditina</taxon>
        <taxon>Rhabditomorpha</taxon>
        <taxon>Rhabditoidea</taxon>
        <taxon>Rhabditidae</taxon>
        <taxon>Diploscapter</taxon>
    </lineage>
</organism>
<protein>
    <recommendedName>
        <fullName evidence="15">Potassium channel domain-containing protein</fullName>
    </recommendedName>
</protein>
<dbReference type="GO" id="GO:0022841">
    <property type="term" value="F:potassium ion leak channel activity"/>
    <property type="evidence" value="ECO:0007669"/>
    <property type="project" value="TreeGrafter"/>
</dbReference>
<keyword evidence="17" id="KW-1185">Reference proteome</keyword>
<keyword evidence="5 12" id="KW-0812">Transmembrane</keyword>
<evidence type="ECO:0000256" key="10">
    <source>
        <dbReference type="ARBA" id="ARBA00023136"/>
    </source>
</evidence>
<reference evidence="16 17" key="1">
    <citation type="journal article" date="2017" name="Curr. Biol.">
        <title>Genome architecture and evolution of a unichromosomal asexual nematode.</title>
        <authorList>
            <person name="Fradin H."/>
            <person name="Zegar C."/>
            <person name="Gutwein M."/>
            <person name="Lucas J."/>
            <person name="Kovtun M."/>
            <person name="Corcoran D."/>
            <person name="Baugh L.R."/>
            <person name="Kiontke K."/>
            <person name="Gunsalus K."/>
            <person name="Fitch D.H."/>
            <person name="Piano F."/>
        </authorList>
    </citation>
    <scope>NUCLEOTIDE SEQUENCE [LARGE SCALE GENOMIC DNA]</scope>
    <source>
        <strain evidence="16">PF1309</strain>
    </source>
</reference>
<keyword evidence="11 12" id="KW-0407">Ion channel</keyword>
<dbReference type="Gene3D" id="1.10.287.70">
    <property type="match status" value="1"/>
</dbReference>
<keyword evidence="3 12" id="KW-0813">Transport</keyword>